<reference evidence="2 3" key="1">
    <citation type="submission" date="2024-02" db="EMBL/GenBank/DDBJ databases">
        <authorList>
            <person name="Vignale AGUSTIN F."/>
            <person name="Sosa J E."/>
            <person name="Modenutti C."/>
        </authorList>
    </citation>
    <scope>NUCLEOTIDE SEQUENCE [LARGE SCALE GENOMIC DNA]</scope>
</reference>
<accession>A0ABC8TBJ0</accession>
<gene>
    <name evidence="2" type="ORF">ILEXP_LOCUS36014</name>
</gene>
<dbReference type="AlphaFoldDB" id="A0ABC8TBJ0"/>
<feature type="non-terminal residue" evidence="2">
    <location>
        <position position="1"/>
    </location>
</feature>
<feature type="non-terminal residue" evidence="2">
    <location>
        <position position="123"/>
    </location>
</feature>
<keyword evidence="3" id="KW-1185">Reference proteome</keyword>
<dbReference type="EMBL" id="CAUOFW020004690">
    <property type="protein sequence ID" value="CAK9166774.1"/>
    <property type="molecule type" value="Genomic_DNA"/>
</dbReference>
<protein>
    <submittedName>
        <fullName evidence="2">Uncharacterized protein</fullName>
    </submittedName>
</protein>
<evidence type="ECO:0000313" key="3">
    <source>
        <dbReference type="Proteomes" id="UP001642360"/>
    </source>
</evidence>
<feature type="compositionally biased region" description="Low complexity" evidence="1">
    <location>
        <begin position="9"/>
        <end position="21"/>
    </location>
</feature>
<comment type="caution">
    <text evidence="2">The sequence shown here is derived from an EMBL/GenBank/DDBJ whole genome shotgun (WGS) entry which is preliminary data.</text>
</comment>
<sequence>HRNLATDLSQATDSSSISGDSSTVFSQATTLRRWAPATLASSRTLFLNHFLELRFLVLLRLRFVLRICSELIHRSRFFPLLQACSDRVQILGLRVCSGFLLRAQSLLVSPIQLHILSSIIVFY</sequence>
<proteinExistence type="predicted"/>
<name>A0ABC8TBJ0_9AQUA</name>
<feature type="region of interest" description="Disordered" evidence="1">
    <location>
        <begin position="1"/>
        <end position="21"/>
    </location>
</feature>
<evidence type="ECO:0000256" key="1">
    <source>
        <dbReference type="SAM" id="MobiDB-lite"/>
    </source>
</evidence>
<organism evidence="2 3">
    <name type="scientific">Ilex paraguariensis</name>
    <name type="common">yerba mate</name>
    <dbReference type="NCBI Taxonomy" id="185542"/>
    <lineage>
        <taxon>Eukaryota</taxon>
        <taxon>Viridiplantae</taxon>
        <taxon>Streptophyta</taxon>
        <taxon>Embryophyta</taxon>
        <taxon>Tracheophyta</taxon>
        <taxon>Spermatophyta</taxon>
        <taxon>Magnoliopsida</taxon>
        <taxon>eudicotyledons</taxon>
        <taxon>Gunneridae</taxon>
        <taxon>Pentapetalae</taxon>
        <taxon>asterids</taxon>
        <taxon>campanulids</taxon>
        <taxon>Aquifoliales</taxon>
        <taxon>Aquifoliaceae</taxon>
        <taxon>Ilex</taxon>
    </lineage>
</organism>
<dbReference type="Proteomes" id="UP001642360">
    <property type="component" value="Unassembled WGS sequence"/>
</dbReference>
<evidence type="ECO:0000313" key="2">
    <source>
        <dbReference type="EMBL" id="CAK9166774.1"/>
    </source>
</evidence>